<sequence>GEGERGWTLNSAGYLLGPHALDSHRSFQDKHGLAGKRELEPEGEARPGERTLIPGRAGQWGIGLLPPQSTTEPELGSTKSVSCQSRHPKPEVRSWGGHRVSGPALLWEGGRASQ</sequence>
<dbReference type="PROSITE" id="PS00861">
    <property type="entry name" value="GALANIN"/>
    <property type="match status" value="1"/>
</dbReference>
<dbReference type="GO" id="GO:0031763">
    <property type="term" value="F:galanin receptor binding"/>
    <property type="evidence" value="ECO:0007669"/>
    <property type="project" value="TreeGrafter"/>
</dbReference>
<organism evidence="8 9">
    <name type="scientific">Bos mutus grunniens</name>
    <name type="common">Wild yak</name>
    <name type="synonym">Bos grunniens</name>
    <dbReference type="NCBI Taxonomy" id="30521"/>
    <lineage>
        <taxon>Eukaryota</taxon>
        <taxon>Metazoa</taxon>
        <taxon>Chordata</taxon>
        <taxon>Craniata</taxon>
        <taxon>Vertebrata</taxon>
        <taxon>Euteleostomi</taxon>
        <taxon>Mammalia</taxon>
        <taxon>Eutheria</taxon>
        <taxon>Laurasiatheria</taxon>
        <taxon>Artiodactyla</taxon>
        <taxon>Ruminantia</taxon>
        <taxon>Pecora</taxon>
        <taxon>Bovidae</taxon>
        <taxon>Bovinae</taxon>
        <taxon>Bos</taxon>
    </lineage>
</organism>
<keyword evidence="4" id="KW-0372">Hormone</keyword>
<comment type="subcellular location">
    <subcellularLocation>
        <location evidence="1">Secreted</location>
    </subcellularLocation>
</comment>
<keyword evidence="5" id="KW-0527">Neuropeptide</keyword>
<evidence type="ECO:0000256" key="5">
    <source>
        <dbReference type="ARBA" id="ARBA00023320"/>
    </source>
</evidence>
<feature type="domain" description="Galanin" evidence="7">
    <location>
        <begin position="6"/>
        <end position="18"/>
    </location>
</feature>
<dbReference type="InterPro" id="IPR008175">
    <property type="entry name" value="Galanin_pre"/>
</dbReference>
<reference evidence="8" key="3">
    <citation type="submission" date="2025-09" db="UniProtKB">
        <authorList>
            <consortium name="Ensembl"/>
        </authorList>
    </citation>
    <scope>IDENTIFICATION</scope>
</reference>
<dbReference type="PANTHER" id="PTHR16839:SF1">
    <property type="entry name" value="GALANIN PEPTIDES"/>
    <property type="match status" value="1"/>
</dbReference>
<evidence type="ECO:0000256" key="3">
    <source>
        <dbReference type="ARBA" id="ARBA00022525"/>
    </source>
</evidence>
<dbReference type="GO" id="GO:0007218">
    <property type="term" value="P:neuropeptide signaling pathway"/>
    <property type="evidence" value="ECO:0007669"/>
    <property type="project" value="UniProtKB-KW"/>
</dbReference>
<feature type="region of interest" description="Disordered" evidence="6">
    <location>
        <begin position="25"/>
        <end position="114"/>
    </location>
</feature>
<keyword evidence="9" id="KW-1185">Reference proteome</keyword>
<dbReference type="InterPro" id="IPR008174">
    <property type="entry name" value="Galanin"/>
</dbReference>
<reference evidence="8" key="1">
    <citation type="submission" date="2019-05" db="EMBL/GenBank/DDBJ databases">
        <authorList>
            <person name="Zhang S."/>
            <person name="Liu J."/>
        </authorList>
    </citation>
    <scope>NUCLEOTIDE SEQUENCE [LARGE SCALE GENOMIC DNA]</scope>
</reference>
<feature type="compositionally biased region" description="Basic and acidic residues" evidence="6">
    <location>
        <begin position="25"/>
        <end position="49"/>
    </location>
</feature>
<dbReference type="SMART" id="SM00071">
    <property type="entry name" value="Galanin"/>
    <property type="match status" value="1"/>
</dbReference>
<name>A0A8B9WXW1_BOSMU</name>
<evidence type="ECO:0000313" key="8">
    <source>
        <dbReference type="Ensembl" id="ENSBGRP00000013721.1"/>
    </source>
</evidence>
<reference evidence="8" key="2">
    <citation type="submission" date="2025-08" db="UniProtKB">
        <authorList>
            <consortium name="Ensembl"/>
        </authorList>
    </citation>
    <scope>IDENTIFICATION</scope>
</reference>
<proteinExistence type="inferred from homology"/>
<evidence type="ECO:0000256" key="1">
    <source>
        <dbReference type="ARBA" id="ARBA00004613"/>
    </source>
</evidence>
<dbReference type="GO" id="GO:0005184">
    <property type="term" value="F:neuropeptide hormone activity"/>
    <property type="evidence" value="ECO:0007669"/>
    <property type="project" value="TreeGrafter"/>
</dbReference>
<evidence type="ECO:0000259" key="7">
    <source>
        <dbReference type="PROSITE" id="PS00861"/>
    </source>
</evidence>
<evidence type="ECO:0000256" key="2">
    <source>
        <dbReference type="ARBA" id="ARBA00006871"/>
    </source>
</evidence>
<comment type="similarity">
    <text evidence="2">Belongs to the galanin family.</text>
</comment>
<evidence type="ECO:0000313" key="9">
    <source>
        <dbReference type="Proteomes" id="UP000694520"/>
    </source>
</evidence>
<dbReference type="AlphaFoldDB" id="A0A8B9WXW1"/>
<evidence type="ECO:0000256" key="4">
    <source>
        <dbReference type="ARBA" id="ARBA00022702"/>
    </source>
</evidence>
<protein>
    <recommendedName>
        <fullName evidence="7">Galanin domain-containing protein</fullName>
    </recommendedName>
</protein>
<dbReference type="PRINTS" id="PR00273">
    <property type="entry name" value="GALANIN"/>
</dbReference>
<dbReference type="PANTHER" id="PTHR16839">
    <property type="entry name" value="GALANIN"/>
    <property type="match status" value="1"/>
</dbReference>
<dbReference type="GO" id="GO:0005615">
    <property type="term" value="C:extracellular space"/>
    <property type="evidence" value="ECO:0007669"/>
    <property type="project" value="TreeGrafter"/>
</dbReference>
<evidence type="ECO:0000256" key="6">
    <source>
        <dbReference type="SAM" id="MobiDB-lite"/>
    </source>
</evidence>
<dbReference type="Ensembl" id="ENSBGRT00000015828.1">
    <property type="protein sequence ID" value="ENSBGRP00000013721.1"/>
    <property type="gene ID" value="ENSBGRG00000008684.1"/>
</dbReference>
<dbReference type="GO" id="GO:0030141">
    <property type="term" value="C:secretory granule"/>
    <property type="evidence" value="ECO:0007669"/>
    <property type="project" value="TreeGrafter"/>
</dbReference>
<dbReference type="Proteomes" id="UP000694520">
    <property type="component" value="Chromosome 29"/>
</dbReference>
<keyword evidence="3" id="KW-0964">Secreted</keyword>
<feature type="compositionally biased region" description="Polar residues" evidence="6">
    <location>
        <begin position="67"/>
        <end position="85"/>
    </location>
</feature>
<accession>A0A8B9WXW1</accession>
<dbReference type="Pfam" id="PF01296">
    <property type="entry name" value="Galanin"/>
    <property type="match status" value="1"/>
</dbReference>